<dbReference type="SUPFAM" id="SSF56300">
    <property type="entry name" value="Metallo-dependent phosphatases"/>
    <property type="match status" value="1"/>
</dbReference>
<proteinExistence type="predicted"/>
<dbReference type="PANTHER" id="PTHR12905">
    <property type="entry name" value="METALLOPHOSPHOESTERASE"/>
    <property type="match status" value="1"/>
</dbReference>
<dbReference type="OrthoDB" id="630188at2759"/>
<dbReference type="CDD" id="cd07379">
    <property type="entry name" value="MPP_239FB"/>
    <property type="match status" value="1"/>
</dbReference>
<dbReference type="InterPro" id="IPR004843">
    <property type="entry name" value="Calcineurin-like_PHP"/>
</dbReference>
<accession>A0A6A6U1T7</accession>
<dbReference type="Gene3D" id="3.60.21.10">
    <property type="match status" value="1"/>
</dbReference>
<feature type="domain" description="Calcineurin-like phosphoesterase" evidence="1">
    <location>
        <begin position="52"/>
        <end position="231"/>
    </location>
</feature>
<dbReference type="Proteomes" id="UP000799302">
    <property type="component" value="Unassembled WGS sequence"/>
</dbReference>
<evidence type="ECO:0000313" key="2">
    <source>
        <dbReference type="EMBL" id="KAF2665561.1"/>
    </source>
</evidence>
<dbReference type="InterPro" id="IPR029052">
    <property type="entry name" value="Metallo-depent_PP-like"/>
</dbReference>
<reference evidence="2" key="1">
    <citation type="journal article" date="2020" name="Stud. Mycol.">
        <title>101 Dothideomycetes genomes: a test case for predicting lifestyles and emergence of pathogens.</title>
        <authorList>
            <person name="Haridas S."/>
            <person name="Albert R."/>
            <person name="Binder M."/>
            <person name="Bloem J."/>
            <person name="Labutti K."/>
            <person name="Salamov A."/>
            <person name="Andreopoulos B."/>
            <person name="Baker S."/>
            <person name="Barry K."/>
            <person name="Bills G."/>
            <person name="Bluhm B."/>
            <person name="Cannon C."/>
            <person name="Castanera R."/>
            <person name="Culley D."/>
            <person name="Daum C."/>
            <person name="Ezra D."/>
            <person name="Gonzalez J."/>
            <person name="Henrissat B."/>
            <person name="Kuo A."/>
            <person name="Liang C."/>
            <person name="Lipzen A."/>
            <person name="Lutzoni F."/>
            <person name="Magnuson J."/>
            <person name="Mondo S."/>
            <person name="Nolan M."/>
            <person name="Ohm R."/>
            <person name="Pangilinan J."/>
            <person name="Park H.-J."/>
            <person name="Ramirez L."/>
            <person name="Alfaro M."/>
            <person name="Sun H."/>
            <person name="Tritt A."/>
            <person name="Yoshinaga Y."/>
            <person name="Zwiers L.-H."/>
            <person name="Turgeon B."/>
            <person name="Goodwin S."/>
            <person name="Spatafora J."/>
            <person name="Crous P."/>
            <person name="Grigoriev I."/>
        </authorList>
    </citation>
    <scope>NUCLEOTIDE SEQUENCE</scope>
    <source>
        <strain evidence="2">CBS 115976</strain>
    </source>
</reference>
<evidence type="ECO:0000259" key="1">
    <source>
        <dbReference type="Pfam" id="PF00149"/>
    </source>
</evidence>
<sequence>MLGTSSRNIFDPPTLRERILTSPLQFIITNLYHSFNALYSTPKPSSKSCVRVICISDTHTKLCSIPSGDLLIHAGDLANKGTVSEIQAQIDWLASLPHAHKIVIAGNHDTYLDPRSRTTLSPEEQAETLDWKDITYLQHSGTKLKFENGRVLCIYGAPQIPKCGGSNFAFQYDRILDAWTDTVPRKTDVLVTHTPPKYHLDLQYPWLGCVFLLREVWKIRPVLHVFGHVHAGAGRELVRWDDMQEVYEGSMAREGRKGFIRQLISLHLWMDALRVIFYGVTGVIWDRVWGGDAKGTLMVNAALSVNNTGKLGNAIQIVDI</sequence>
<keyword evidence="3" id="KW-1185">Reference proteome</keyword>
<dbReference type="AlphaFoldDB" id="A0A6A6U1T7"/>
<dbReference type="GO" id="GO:0016787">
    <property type="term" value="F:hydrolase activity"/>
    <property type="evidence" value="ECO:0007669"/>
    <property type="project" value="InterPro"/>
</dbReference>
<dbReference type="InterPro" id="IPR051693">
    <property type="entry name" value="UPF0046_metallophosphoest"/>
</dbReference>
<dbReference type="Pfam" id="PF00149">
    <property type="entry name" value="Metallophos"/>
    <property type="match status" value="1"/>
</dbReference>
<name>A0A6A6U1T7_9PEZI</name>
<organism evidence="2 3">
    <name type="scientific">Microthyrium microscopicum</name>
    <dbReference type="NCBI Taxonomy" id="703497"/>
    <lineage>
        <taxon>Eukaryota</taxon>
        <taxon>Fungi</taxon>
        <taxon>Dikarya</taxon>
        <taxon>Ascomycota</taxon>
        <taxon>Pezizomycotina</taxon>
        <taxon>Dothideomycetes</taxon>
        <taxon>Dothideomycetes incertae sedis</taxon>
        <taxon>Microthyriales</taxon>
        <taxon>Microthyriaceae</taxon>
        <taxon>Microthyrium</taxon>
    </lineage>
</organism>
<protein>
    <submittedName>
        <fullName evidence="2">Metallo-dependent phosphatase</fullName>
    </submittedName>
</protein>
<dbReference type="EMBL" id="MU004240">
    <property type="protein sequence ID" value="KAF2665561.1"/>
    <property type="molecule type" value="Genomic_DNA"/>
</dbReference>
<gene>
    <name evidence="2" type="ORF">BT63DRAFT_377891</name>
</gene>
<evidence type="ECO:0000313" key="3">
    <source>
        <dbReference type="Proteomes" id="UP000799302"/>
    </source>
</evidence>
<dbReference type="PANTHER" id="PTHR12905:SF18">
    <property type="entry name" value="ESTER HYDROLASE, PUTATIVE (AFU_ORTHOLOGUE AFUA_4G03130)-RELATED"/>
    <property type="match status" value="1"/>
</dbReference>